<dbReference type="InterPro" id="IPR036034">
    <property type="entry name" value="PDZ_sf"/>
</dbReference>
<proteinExistence type="predicted"/>
<evidence type="ECO:0008006" key="10">
    <source>
        <dbReference type="Google" id="ProtNLM"/>
    </source>
</evidence>
<dbReference type="SUPFAM" id="SSF111347">
    <property type="entry name" value="Rap/Ran-GAP"/>
    <property type="match status" value="1"/>
</dbReference>
<dbReference type="PROSITE" id="PS50085">
    <property type="entry name" value="RAPGAP"/>
    <property type="match status" value="1"/>
</dbReference>
<evidence type="ECO:0000313" key="8">
    <source>
        <dbReference type="EMBL" id="KAK6636007.1"/>
    </source>
</evidence>
<feature type="compositionally biased region" description="Low complexity" evidence="5">
    <location>
        <begin position="1365"/>
        <end position="1376"/>
    </location>
</feature>
<feature type="region of interest" description="Disordered" evidence="5">
    <location>
        <begin position="974"/>
        <end position="1071"/>
    </location>
</feature>
<dbReference type="PANTHER" id="PTHR15711:SF22">
    <property type="entry name" value="RAP-GAP DOMAIN-CONTAINING PROTEIN"/>
    <property type="match status" value="1"/>
</dbReference>
<feature type="compositionally biased region" description="Low complexity" evidence="5">
    <location>
        <begin position="1233"/>
        <end position="1244"/>
    </location>
</feature>
<dbReference type="PROSITE" id="PS50106">
    <property type="entry name" value="PDZ"/>
    <property type="match status" value="1"/>
</dbReference>
<feature type="compositionally biased region" description="Polar residues" evidence="5">
    <location>
        <begin position="180"/>
        <end position="189"/>
    </location>
</feature>
<dbReference type="SMART" id="SM00228">
    <property type="entry name" value="PDZ"/>
    <property type="match status" value="1"/>
</dbReference>
<dbReference type="InterPro" id="IPR050989">
    <property type="entry name" value="Rap1_Ran_GAP"/>
</dbReference>
<dbReference type="InterPro" id="IPR001478">
    <property type="entry name" value="PDZ"/>
</dbReference>
<dbReference type="Gene3D" id="2.30.42.10">
    <property type="match status" value="1"/>
</dbReference>
<keyword evidence="3 4" id="KW-0175">Coiled coil</keyword>
<dbReference type="Pfam" id="PF00595">
    <property type="entry name" value="PDZ"/>
    <property type="match status" value="1"/>
</dbReference>
<feature type="domain" description="Rap-GAP" evidence="6">
    <location>
        <begin position="508"/>
        <end position="725"/>
    </location>
</feature>
<reference evidence="8 9" key="1">
    <citation type="submission" date="2023-10" db="EMBL/GenBank/DDBJ databases">
        <title>Genomes of two closely related lineages of the louse Polyplax serrata with different host specificities.</title>
        <authorList>
            <person name="Martinu J."/>
            <person name="Tarabai H."/>
            <person name="Stefka J."/>
            <person name="Hypsa V."/>
        </authorList>
    </citation>
    <scope>NUCLEOTIDE SEQUENCE [LARGE SCALE GENOMIC DNA]</scope>
    <source>
        <strain evidence="8">HR10_N</strain>
    </source>
</reference>
<dbReference type="Gene3D" id="3.40.50.11210">
    <property type="entry name" value="Rap/Ran-GAP"/>
    <property type="match status" value="1"/>
</dbReference>
<dbReference type="Pfam" id="PF02145">
    <property type="entry name" value="Rap_GAP"/>
    <property type="match status" value="1"/>
</dbReference>
<feature type="region of interest" description="Disordered" evidence="5">
    <location>
        <begin position="173"/>
        <end position="201"/>
    </location>
</feature>
<dbReference type="GO" id="GO:0005737">
    <property type="term" value="C:cytoplasm"/>
    <property type="evidence" value="ECO:0007669"/>
    <property type="project" value="TreeGrafter"/>
</dbReference>
<dbReference type="Proteomes" id="UP001372834">
    <property type="component" value="Unassembled WGS sequence"/>
</dbReference>
<feature type="compositionally biased region" description="Polar residues" evidence="5">
    <location>
        <begin position="1297"/>
        <end position="1335"/>
    </location>
</feature>
<dbReference type="FunFam" id="3.40.50.11210:FF:000002">
    <property type="entry name" value="Signal-induced proliferation-associated 1-like protein 1"/>
    <property type="match status" value="1"/>
</dbReference>
<dbReference type="PANTHER" id="PTHR15711">
    <property type="entry name" value="RAP GTPASE-ACTIVATING PROTEIN"/>
    <property type="match status" value="1"/>
</dbReference>
<comment type="caution">
    <text evidence="8">The sequence shown here is derived from an EMBL/GenBank/DDBJ whole genome shotgun (WGS) entry which is preliminary data.</text>
</comment>
<sequence length="1539" mass="171521">MVKSIVPICDKYNLALKDGMIETKRGGDSDCLSPTSILPTARNSFGTHLQCNGTGNVSSSRQKAIQAVEYYNSNIGKARCSYNDRHNRHLSPTKSFHRQLTSQDALHRSNSSLELMHDFHTHAETALRREYGSHGSIDIIGNGESFFAMLQDYRPVVLAADQRSPGPAEFLKHKVDPAPSSENAVNSLTDETDGGRAHGNTSPKLKIKLHKFWGRDGNKMLRNGEDKTEVVNQNYDTEERQRRRIFAHYDCQSLTANLGYAAKLRGLLLARRRNTTTGASAASMLGTRSATPDGDSGDEDSGDGTSNELVESCPYFRNEIGGEEERMVSLTRLHTHHAMVHRERRKPFHRPSLSCGVSILEFPPGETHWKNGTCPYQPQVTNIENIDHGALYYRKYFYGQDHQNWFGLDENLGPVAISIKREKISKNPTGNVDCNGHSNSSHQYRLVIRTSELLTLRGSVFEESIPNLKSSSNLKTYNTKEVLEYITPEITLSSLRLGVHSNQTEEQLLKLDEQGLSTNFKVGIMYCQAGQSSEEDMYNNEEAGPAFLEFLDTIGQRVRLKGFDKYRAGLDNKTDSTGLYSVFARYEDCEIMFHVSTLLPFTANNRQQLLRKRHIGNDIVTIVFQEPGAQPFTPKSIRSQFQHVFVVVRAINPCTDDTQYSVAVSRSREVPVFGPPIHQGATFPKGKAFADFLLAKIINAEIAAHSSEKFSTMATRTRQEYLKDLATNYVTSTVVETIQKFSMLSFSSKKKERVKPKFHFDVNQRGAICWQVVLEDSGQSQLVDCFLGISTDSFVLVEERSREIVMVTPCQAILGWFIHSNSLCIYHHQGECTTIHMREGGDRDELMEVLLRLRSVSPGCVAQEFSLKRNSMGQLGFHVQPDGIVTQVESNGLAWSAGLRQGARLVEICKVAVSTLTHDQMVDLLKTSASVMVTVIPPHSDGNPRRGCNLHNCKYTLSNYEGDYENIQCNNDNSKSNRKAASLQQAGNHKKRYERSFSPPRSSNSSGYGTGSSSKSFNDEAKFSQTSTTGLPAGDGHWYEESLDVDSQVRESPPPLPARLQSQLAKQRKENGEVLMMAKKWEDKSLRDGDKIQKIWTPQAKKWPVEIENAHTKIQTSHSLPPNHGGFSLPAGTANSSTGRFCHSDNPPNNIPMHDFKVGDKVTCLKVNHINRIPKMPDSLPADCILSRTDAPSTDNSSVASEKLVSEDELSASSGNASPRTIRLKHPHVTMTNSNNSRNQSPRPASKDGEVRLRPGVTARPVASNRNSANLTGSTLQEDLIKLINVDYQSDRDEGQMKQNSNRENGPSSKLHGSSGSGCPSVASTSSETSRNAINVLSGDVKKRDEREGNSEVILTTARPATVISNASTASSPAPSEIKLSKEERLSPRVTKSPQYPNSRVQQAQKQQLKTSTSDKLPIPVPDPGEMDWSSLVDTATRAMLNENSNNTDNLTNWIEGEQLEHLSLDSASASGTRRLTDLQNNVTQLETRLARETRRRLSLEDEVRRLREENRRLQEESQAAAQQLRRFTEWFFQTIDKQ</sequence>
<feature type="region of interest" description="Disordered" evidence="5">
    <location>
        <begin position="278"/>
        <end position="309"/>
    </location>
</feature>
<feature type="compositionally biased region" description="Polar residues" evidence="5">
    <location>
        <begin position="1190"/>
        <end position="1200"/>
    </location>
</feature>
<feature type="region of interest" description="Disordered" evidence="5">
    <location>
        <begin position="1187"/>
        <end position="1271"/>
    </location>
</feature>
<dbReference type="EMBL" id="JAWJWE010000004">
    <property type="protein sequence ID" value="KAK6636007.1"/>
    <property type="molecule type" value="Genomic_DNA"/>
</dbReference>
<accession>A0AAN8Q3T6</accession>
<feature type="region of interest" description="Disordered" evidence="5">
    <location>
        <begin position="1292"/>
        <end position="1427"/>
    </location>
</feature>
<evidence type="ECO:0000256" key="1">
    <source>
        <dbReference type="ARBA" id="ARBA00022468"/>
    </source>
</evidence>
<dbReference type="SUPFAM" id="SSF50156">
    <property type="entry name" value="PDZ domain-like"/>
    <property type="match status" value="1"/>
</dbReference>
<dbReference type="Pfam" id="PF21022">
    <property type="entry name" value="Rap-GAP_dimer"/>
    <property type="match status" value="1"/>
</dbReference>
<gene>
    <name evidence="8" type="ORF">RUM43_009659</name>
</gene>
<evidence type="ECO:0000259" key="7">
    <source>
        <dbReference type="PROSITE" id="PS50106"/>
    </source>
</evidence>
<evidence type="ECO:0000256" key="4">
    <source>
        <dbReference type="SAM" id="Coils"/>
    </source>
</evidence>
<evidence type="ECO:0000259" key="6">
    <source>
        <dbReference type="PROSITE" id="PS50085"/>
    </source>
</evidence>
<feature type="compositionally biased region" description="Basic and acidic residues" evidence="5">
    <location>
        <begin position="1340"/>
        <end position="1350"/>
    </location>
</feature>
<feature type="coiled-coil region" evidence="4">
    <location>
        <begin position="1476"/>
        <end position="1527"/>
    </location>
</feature>
<feature type="compositionally biased region" description="Low complexity" evidence="5">
    <location>
        <begin position="996"/>
        <end position="1016"/>
    </location>
</feature>
<dbReference type="InterPro" id="IPR035974">
    <property type="entry name" value="Rap/Ran-GAP_sf"/>
</dbReference>
<dbReference type="GO" id="GO:0051056">
    <property type="term" value="P:regulation of small GTPase mediated signal transduction"/>
    <property type="evidence" value="ECO:0007669"/>
    <property type="project" value="InterPro"/>
</dbReference>
<evidence type="ECO:0000313" key="9">
    <source>
        <dbReference type="Proteomes" id="UP001372834"/>
    </source>
</evidence>
<keyword evidence="1" id="KW-0343">GTPase activation</keyword>
<evidence type="ECO:0000256" key="5">
    <source>
        <dbReference type="SAM" id="MobiDB-lite"/>
    </source>
</evidence>
<evidence type="ECO:0000256" key="2">
    <source>
        <dbReference type="ARBA" id="ARBA00022553"/>
    </source>
</evidence>
<keyword evidence="2" id="KW-0597">Phosphoprotein</keyword>
<name>A0AAN8Q3T6_POLSC</name>
<organism evidence="8 9">
    <name type="scientific">Polyplax serrata</name>
    <name type="common">Common mouse louse</name>
    <dbReference type="NCBI Taxonomy" id="468196"/>
    <lineage>
        <taxon>Eukaryota</taxon>
        <taxon>Metazoa</taxon>
        <taxon>Ecdysozoa</taxon>
        <taxon>Arthropoda</taxon>
        <taxon>Hexapoda</taxon>
        <taxon>Insecta</taxon>
        <taxon>Pterygota</taxon>
        <taxon>Neoptera</taxon>
        <taxon>Paraneoptera</taxon>
        <taxon>Psocodea</taxon>
        <taxon>Troctomorpha</taxon>
        <taxon>Phthiraptera</taxon>
        <taxon>Anoplura</taxon>
        <taxon>Polyplacidae</taxon>
        <taxon>Polyplax</taxon>
    </lineage>
</organism>
<evidence type="ECO:0000256" key="3">
    <source>
        <dbReference type="ARBA" id="ARBA00023054"/>
    </source>
</evidence>
<feature type="compositionally biased region" description="Polar residues" evidence="5">
    <location>
        <begin position="1390"/>
        <end position="1415"/>
    </location>
</feature>
<feature type="domain" description="PDZ" evidence="7">
    <location>
        <begin position="864"/>
        <end position="940"/>
    </location>
</feature>
<dbReference type="GO" id="GO:0005096">
    <property type="term" value="F:GTPase activator activity"/>
    <property type="evidence" value="ECO:0007669"/>
    <property type="project" value="UniProtKB-KW"/>
</dbReference>
<dbReference type="CDD" id="cd06745">
    <property type="entry name" value="PDZ_SIPA1-like"/>
    <property type="match status" value="1"/>
</dbReference>
<protein>
    <recommendedName>
        <fullName evidence="10">Signal-induced proliferation-associated 1-like protein 2</fullName>
    </recommendedName>
</protein>
<dbReference type="InterPro" id="IPR000331">
    <property type="entry name" value="Rap/Ran_GAP_dom"/>
</dbReference>